<proteinExistence type="predicted"/>
<evidence type="ECO:0000313" key="2">
    <source>
        <dbReference type="Proteomes" id="UP000272942"/>
    </source>
</evidence>
<organism evidence="3">
    <name type="scientific">Echinostoma caproni</name>
    <dbReference type="NCBI Taxonomy" id="27848"/>
    <lineage>
        <taxon>Eukaryota</taxon>
        <taxon>Metazoa</taxon>
        <taxon>Spiralia</taxon>
        <taxon>Lophotrochozoa</taxon>
        <taxon>Platyhelminthes</taxon>
        <taxon>Trematoda</taxon>
        <taxon>Digenea</taxon>
        <taxon>Plagiorchiida</taxon>
        <taxon>Echinostomata</taxon>
        <taxon>Echinostomatoidea</taxon>
        <taxon>Echinostomatidae</taxon>
        <taxon>Echinostoma</taxon>
    </lineage>
</organism>
<dbReference type="AlphaFoldDB" id="A0A183BAQ5"/>
<evidence type="ECO:0000313" key="1">
    <source>
        <dbReference type="EMBL" id="VDP93562.1"/>
    </source>
</evidence>
<reference evidence="1 2" key="2">
    <citation type="submission" date="2018-11" db="EMBL/GenBank/DDBJ databases">
        <authorList>
            <consortium name="Pathogen Informatics"/>
        </authorList>
    </citation>
    <scope>NUCLEOTIDE SEQUENCE [LARGE SCALE GENOMIC DNA]</scope>
    <source>
        <strain evidence="1 2">Egypt</strain>
    </source>
</reference>
<dbReference type="OrthoDB" id="6286413at2759"/>
<dbReference type="PANTHER" id="PTHR47331:SF1">
    <property type="entry name" value="GAG-LIKE PROTEIN"/>
    <property type="match status" value="1"/>
</dbReference>
<keyword evidence="2" id="KW-1185">Reference proteome</keyword>
<dbReference type="EMBL" id="UZAN01063686">
    <property type="protein sequence ID" value="VDP93562.1"/>
    <property type="molecule type" value="Genomic_DNA"/>
</dbReference>
<dbReference type="WBParaSite" id="ECPE_0001633301-mRNA-1">
    <property type="protein sequence ID" value="ECPE_0001633301-mRNA-1"/>
    <property type="gene ID" value="ECPE_0001633301"/>
</dbReference>
<evidence type="ECO:0000313" key="3">
    <source>
        <dbReference type="WBParaSite" id="ECPE_0001633301-mRNA-1"/>
    </source>
</evidence>
<sequence>MSLDSRERIEVTEAFTIADFPMRDIESITELETRWPHLRDLHFEGADSLKVELHIEGDVPEAHWVLSQRLGSMEEPYAALAVFGWTLFGPPYSANSKPLSINFTITAGDDTIEQILQRIYENEFNELSDQKGGPLVEDNQALAIVETGTLLARQVRGAITMEYGIWSIAEQRDSPKMVAVP</sequence>
<dbReference type="Proteomes" id="UP000272942">
    <property type="component" value="Unassembled WGS sequence"/>
</dbReference>
<name>A0A183BAQ5_9TREM</name>
<reference evidence="3" key="1">
    <citation type="submission" date="2016-06" db="UniProtKB">
        <authorList>
            <consortium name="WormBaseParasite"/>
        </authorList>
    </citation>
    <scope>IDENTIFICATION</scope>
</reference>
<protein>
    <submittedName>
        <fullName evidence="3">RWD domain-containing protein</fullName>
    </submittedName>
</protein>
<dbReference type="PANTHER" id="PTHR47331">
    <property type="entry name" value="PHD-TYPE DOMAIN-CONTAINING PROTEIN"/>
    <property type="match status" value="1"/>
</dbReference>
<accession>A0A183BAQ5</accession>
<gene>
    <name evidence="1" type="ORF">ECPE_LOCUS16290</name>
</gene>